<dbReference type="EMBL" id="JAYKLX010000009">
    <property type="protein sequence ID" value="MEB3347442.1"/>
    <property type="molecule type" value="Genomic_DNA"/>
</dbReference>
<accession>A0ABU5ZZW5</accession>
<keyword evidence="2" id="KW-1185">Reference proteome</keyword>
<evidence type="ECO:0000313" key="1">
    <source>
        <dbReference type="EMBL" id="MEB3347442.1"/>
    </source>
</evidence>
<gene>
    <name evidence="1" type="ORF">U6A24_18345</name>
</gene>
<name>A0ABU5ZZW5_9FLAO</name>
<reference evidence="1 2" key="1">
    <citation type="journal article" date="2013" name="Int. J. Syst. Evol. Microbiol.">
        <title>Aquimarina gracilis sp. nov., isolated from the gut microflora of a mussel, Mytilus coruscus, and emended description of Aquimarina spongiae.</title>
        <authorList>
            <person name="Park S.C."/>
            <person name="Choe H.N."/>
            <person name="Baik K.S."/>
            <person name="Seong C.N."/>
        </authorList>
    </citation>
    <scope>NUCLEOTIDE SEQUENCE [LARGE SCALE GENOMIC DNA]</scope>
    <source>
        <strain evidence="1 2">PSC32</strain>
    </source>
</reference>
<protein>
    <submittedName>
        <fullName evidence="1">Uncharacterized protein</fullName>
    </submittedName>
</protein>
<proteinExistence type="predicted"/>
<sequence>MEQKTKETRITFPFQVTKANGLVTVDNLELPKHTKIVKGLQLISDHPDKLYYRGSQRIEIGGEELFPDGFDSKILMASVSVAPRERFFDLGEVLPGDLLVKIRFEDKEHPQAPFEDGYQVSLVVLIQEAT</sequence>
<dbReference type="Proteomes" id="UP001327027">
    <property type="component" value="Unassembled WGS sequence"/>
</dbReference>
<organism evidence="1 2">
    <name type="scientific">Aquimarina gracilis</name>
    <dbReference type="NCBI Taxonomy" id="874422"/>
    <lineage>
        <taxon>Bacteria</taxon>
        <taxon>Pseudomonadati</taxon>
        <taxon>Bacteroidota</taxon>
        <taxon>Flavobacteriia</taxon>
        <taxon>Flavobacteriales</taxon>
        <taxon>Flavobacteriaceae</taxon>
        <taxon>Aquimarina</taxon>
    </lineage>
</organism>
<dbReference type="RefSeq" id="WP_324181468.1">
    <property type="nucleotide sequence ID" value="NZ_BAABAW010000014.1"/>
</dbReference>
<evidence type="ECO:0000313" key="2">
    <source>
        <dbReference type="Proteomes" id="UP001327027"/>
    </source>
</evidence>
<comment type="caution">
    <text evidence="1">The sequence shown here is derived from an EMBL/GenBank/DDBJ whole genome shotgun (WGS) entry which is preliminary data.</text>
</comment>